<name>A0ABX8BGN1_9ACTN</name>
<keyword evidence="1" id="KW-1133">Transmembrane helix</keyword>
<keyword evidence="1" id="KW-0472">Membrane</keyword>
<evidence type="ECO:0000313" key="3">
    <source>
        <dbReference type="Proteomes" id="UP000676079"/>
    </source>
</evidence>
<dbReference type="Proteomes" id="UP000676079">
    <property type="component" value="Chromosome"/>
</dbReference>
<reference evidence="2 3" key="1">
    <citation type="submission" date="2021-05" db="EMBL/GenBank/DDBJ databases">
        <title>Direct Submission.</title>
        <authorList>
            <person name="Li K."/>
            <person name="Gao J."/>
        </authorList>
    </citation>
    <scope>NUCLEOTIDE SEQUENCE [LARGE SCALE GENOMIC DNA]</scope>
    <source>
        <strain evidence="2 3">Mg02</strain>
    </source>
</reference>
<dbReference type="RefSeq" id="WP_220561674.1">
    <property type="nucleotide sequence ID" value="NZ_CP074133.1"/>
</dbReference>
<evidence type="ECO:0000313" key="2">
    <source>
        <dbReference type="EMBL" id="QUX20478.1"/>
    </source>
</evidence>
<feature type="transmembrane region" description="Helical" evidence="1">
    <location>
        <begin position="54"/>
        <end position="76"/>
    </location>
</feature>
<keyword evidence="3" id="KW-1185">Reference proteome</keyword>
<feature type="transmembrane region" description="Helical" evidence="1">
    <location>
        <begin position="20"/>
        <end position="42"/>
    </location>
</feature>
<organism evidence="2 3">
    <name type="scientific">Nocardiopsis changdeensis</name>
    <dbReference type="NCBI Taxonomy" id="2831969"/>
    <lineage>
        <taxon>Bacteria</taxon>
        <taxon>Bacillati</taxon>
        <taxon>Actinomycetota</taxon>
        <taxon>Actinomycetes</taxon>
        <taxon>Streptosporangiales</taxon>
        <taxon>Nocardiopsidaceae</taxon>
        <taxon>Nocardiopsis</taxon>
    </lineage>
</organism>
<accession>A0ABX8BGN1</accession>
<proteinExistence type="predicted"/>
<dbReference type="EMBL" id="CP074133">
    <property type="protein sequence ID" value="QUX20478.1"/>
    <property type="molecule type" value="Genomic_DNA"/>
</dbReference>
<keyword evidence="1" id="KW-0812">Transmembrane</keyword>
<sequence>MTVTDLKSRAHTVVRVLFKVGLLCCFALGTLLVLGQAAGVVAQRPEWVTGTSELLFVPTVGAAAAFGVLGFIGNYLRPAGEAEAEED</sequence>
<protein>
    <submittedName>
        <fullName evidence="2">Uncharacterized protein</fullName>
    </submittedName>
</protein>
<gene>
    <name evidence="2" type="ORF">KGD84_18370</name>
</gene>
<evidence type="ECO:0000256" key="1">
    <source>
        <dbReference type="SAM" id="Phobius"/>
    </source>
</evidence>